<dbReference type="Pfam" id="PF07719">
    <property type="entry name" value="TPR_2"/>
    <property type="match status" value="1"/>
</dbReference>
<feature type="domain" description="O-antigen ligase-related" evidence="9">
    <location>
        <begin position="41"/>
        <end position="195"/>
    </location>
</feature>
<dbReference type="STRING" id="1802281.A3A44_02305"/>
<dbReference type="Pfam" id="PF14559">
    <property type="entry name" value="TPR_19"/>
    <property type="match status" value="1"/>
</dbReference>
<dbReference type="PANTHER" id="PTHR37422">
    <property type="entry name" value="TEICHURONIC ACID BIOSYNTHESIS PROTEIN TUAE"/>
    <property type="match status" value="1"/>
</dbReference>
<evidence type="ECO:0000256" key="1">
    <source>
        <dbReference type="ARBA" id="ARBA00004141"/>
    </source>
</evidence>
<organism evidence="10 11">
    <name type="scientific">Candidatus Sungbacteria bacterium RIFCSPLOWO2_01_FULL_60_25</name>
    <dbReference type="NCBI Taxonomy" id="1802281"/>
    <lineage>
        <taxon>Bacteria</taxon>
        <taxon>Candidatus Sungiibacteriota</taxon>
    </lineage>
</organism>
<protein>
    <recommendedName>
        <fullName evidence="9">O-antigen ligase-related domain-containing protein</fullName>
    </recommendedName>
</protein>
<feature type="transmembrane region" description="Helical" evidence="8">
    <location>
        <begin position="32"/>
        <end position="50"/>
    </location>
</feature>
<keyword evidence="3" id="KW-0677">Repeat</keyword>
<feature type="transmembrane region" description="Helical" evidence="8">
    <location>
        <begin position="6"/>
        <end position="27"/>
    </location>
</feature>
<feature type="transmembrane region" description="Helical" evidence="8">
    <location>
        <begin position="182"/>
        <end position="204"/>
    </location>
</feature>
<feature type="transmembrane region" description="Helical" evidence="8">
    <location>
        <begin position="281"/>
        <end position="298"/>
    </location>
</feature>
<comment type="caution">
    <text evidence="10">The sequence shown here is derived from an EMBL/GenBank/DDBJ whole genome shotgun (WGS) entry which is preliminary data.</text>
</comment>
<feature type="repeat" description="TPR" evidence="7">
    <location>
        <begin position="424"/>
        <end position="457"/>
    </location>
</feature>
<dbReference type="GO" id="GO:0016020">
    <property type="term" value="C:membrane"/>
    <property type="evidence" value="ECO:0007669"/>
    <property type="project" value="UniProtKB-SubCell"/>
</dbReference>
<evidence type="ECO:0000313" key="10">
    <source>
        <dbReference type="EMBL" id="OHA08902.1"/>
    </source>
</evidence>
<evidence type="ECO:0000256" key="2">
    <source>
        <dbReference type="ARBA" id="ARBA00022692"/>
    </source>
</evidence>
<evidence type="ECO:0000259" key="9">
    <source>
        <dbReference type="Pfam" id="PF04932"/>
    </source>
</evidence>
<dbReference type="SMART" id="SM00028">
    <property type="entry name" value="TPR"/>
    <property type="match status" value="3"/>
</dbReference>
<dbReference type="PROSITE" id="PS50005">
    <property type="entry name" value="TPR"/>
    <property type="match status" value="2"/>
</dbReference>
<sequence length="573" mass="63017">MDATFGNATYLAAYLLFHMFFLIWFYLRTENVWWRVGFALAFLLEGFILFHTATRGAMLGFLGGILVFGALLALLGRGGLRKIAFVGVGVAVLIPILFFALKDMSFIRENEVLVRFASISPSETTTQSRFTIWRMALRGAAERPILGWGQESFIYVFSKYYEPSLWRQEPWFDRAHNVFLDWLTAGGVLGLAAYLSMFAAALGMLWRALRRNRVDVITACFFGALLAAHFFQIMFVFDNLTSYLLFFAVLAAIHAMTRGAAGKRVGQGGFLASPAPGMARGFAGVALAIGLVAAIYIVNVKPMRAAAAILASLQVNQTAAPAGKVDRLIETFRIGISQNTFGTRELREQLSQVSAAMGSDTAIADQDRQKFFDFAIRELEAQRATEPTDVRAMAFLATLYATAGRPKDAVALANEALAISDKRIPFYFIAAEAYTNAGDVERALAALKTAYDLAPDYPEAVKNYAIILILAEKDAAAEALFEKHYRTKTPGTQAFAEAYARRNRFDKAVAIVEAIASASPTSAEAAANLGSMYFRAGRPNDAIRAFEEAIRLEPRFKQQGEDIIRQIRAASGR</sequence>
<keyword evidence="5 8" id="KW-1133">Transmembrane helix</keyword>
<dbReference type="PROSITE" id="PS50293">
    <property type="entry name" value="TPR_REGION"/>
    <property type="match status" value="1"/>
</dbReference>
<dbReference type="InterPro" id="IPR007016">
    <property type="entry name" value="O-antigen_ligase-rel_domated"/>
</dbReference>
<accession>A0A1G2LDL8</accession>
<dbReference type="Gene3D" id="1.25.40.10">
    <property type="entry name" value="Tetratricopeptide repeat domain"/>
    <property type="match status" value="2"/>
</dbReference>
<evidence type="ECO:0000256" key="5">
    <source>
        <dbReference type="ARBA" id="ARBA00022989"/>
    </source>
</evidence>
<dbReference type="SUPFAM" id="SSF48452">
    <property type="entry name" value="TPR-like"/>
    <property type="match status" value="1"/>
</dbReference>
<reference evidence="10 11" key="1">
    <citation type="journal article" date="2016" name="Nat. Commun.">
        <title>Thousands of microbial genomes shed light on interconnected biogeochemical processes in an aquifer system.</title>
        <authorList>
            <person name="Anantharaman K."/>
            <person name="Brown C.T."/>
            <person name="Hug L.A."/>
            <person name="Sharon I."/>
            <person name="Castelle C.J."/>
            <person name="Probst A.J."/>
            <person name="Thomas B.C."/>
            <person name="Singh A."/>
            <person name="Wilkins M.J."/>
            <person name="Karaoz U."/>
            <person name="Brodie E.L."/>
            <person name="Williams K.H."/>
            <person name="Hubbard S.S."/>
            <person name="Banfield J.F."/>
        </authorList>
    </citation>
    <scope>NUCLEOTIDE SEQUENCE [LARGE SCALE GENOMIC DNA]</scope>
</reference>
<gene>
    <name evidence="10" type="ORF">A3A44_02305</name>
</gene>
<feature type="transmembrane region" description="Helical" evidence="8">
    <location>
        <begin position="243"/>
        <end position="261"/>
    </location>
</feature>
<dbReference type="Pfam" id="PF04932">
    <property type="entry name" value="Wzy_C"/>
    <property type="match status" value="1"/>
</dbReference>
<dbReference type="InterPro" id="IPR051533">
    <property type="entry name" value="WaaL-like"/>
</dbReference>
<dbReference type="InterPro" id="IPR011990">
    <property type="entry name" value="TPR-like_helical_dom_sf"/>
</dbReference>
<dbReference type="Proteomes" id="UP000178977">
    <property type="component" value="Unassembled WGS sequence"/>
</dbReference>
<comment type="subcellular location">
    <subcellularLocation>
        <location evidence="1">Membrane</location>
        <topology evidence="1">Multi-pass membrane protein</topology>
    </subcellularLocation>
</comment>
<dbReference type="PANTHER" id="PTHR37422:SF23">
    <property type="entry name" value="TEICHURONIC ACID BIOSYNTHESIS PROTEIN TUAE"/>
    <property type="match status" value="1"/>
</dbReference>
<dbReference type="InterPro" id="IPR019734">
    <property type="entry name" value="TPR_rpt"/>
</dbReference>
<feature type="repeat" description="TPR" evidence="7">
    <location>
        <begin position="523"/>
        <end position="556"/>
    </location>
</feature>
<evidence type="ECO:0000256" key="3">
    <source>
        <dbReference type="ARBA" id="ARBA00022737"/>
    </source>
</evidence>
<proteinExistence type="predicted"/>
<feature type="transmembrane region" description="Helical" evidence="8">
    <location>
        <begin position="83"/>
        <end position="101"/>
    </location>
</feature>
<evidence type="ECO:0000256" key="6">
    <source>
        <dbReference type="ARBA" id="ARBA00023136"/>
    </source>
</evidence>
<keyword evidence="6 8" id="KW-0472">Membrane</keyword>
<dbReference type="EMBL" id="MHQT01000034">
    <property type="protein sequence ID" value="OHA08902.1"/>
    <property type="molecule type" value="Genomic_DNA"/>
</dbReference>
<evidence type="ECO:0000313" key="11">
    <source>
        <dbReference type="Proteomes" id="UP000178977"/>
    </source>
</evidence>
<evidence type="ECO:0000256" key="8">
    <source>
        <dbReference type="SAM" id="Phobius"/>
    </source>
</evidence>
<name>A0A1G2LDL8_9BACT</name>
<evidence type="ECO:0000256" key="4">
    <source>
        <dbReference type="ARBA" id="ARBA00022803"/>
    </source>
</evidence>
<keyword evidence="2 8" id="KW-0812">Transmembrane</keyword>
<dbReference type="InterPro" id="IPR013105">
    <property type="entry name" value="TPR_2"/>
</dbReference>
<keyword evidence="4 7" id="KW-0802">TPR repeat</keyword>
<feature type="transmembrane region" description="Helical" evidence="8">
    <location>
        <begin position="56"/>
        <end position="76"/>
    </location>
</feature>
<evidence type="ECO:0000256" key="7">
    <source>
        <dbReference type="PROSITE-ProRule" id="PRU00339"/>
    </source>
</evidence>
<dbReference type="AlphaFoldDB" id="A0A1G2LDL8"/>
<feature type="transmembrane region" description="Helical" evidence="8">
    <location>
        <begin position="216"/>
        <end position="237"/>
    </location>
</feature>